<evidence type="ECO:0000313" key="1">
    <source>
        <dbReference type="EMBL" id="GGI05412.1"/>
    </source>
</evidence>
<dbReference type="Gene3D" id="3.90.550.10">
    <property type="entry name" value="Spore Coat Polysaccharide Biosynthesis Protein SpsA, Chain A"/>
    <property type="match status" value="1"/>
</dbReference>
<dbReference type="Proteomes" id="UP000650511">
    <property type="component" value="Unassembled WGS sequence"/>
</dbReference>
<comment type="caution">
    <text evidence="1">The sequence shown here is derived from an EMBL/GenBank/DDBJ whole genome shotgun (WGS) entry which is preliminary data.</text>
</comment>
<reference evidence="1" key="2">
    <citation type="submission" date="2020-09" db="EMBL/GenBank/DDBJ databases">
        <authorList>
            <person name="Sun Q."/>
            <person name="Zhou Y."/>
        </authorList>
    </citation>
    <scope>NUCLEOTIDE SEQUENCE</scope>
    <source>
        <strain evidence="1">CGMCC 1.14988</strain>
    </source>
</reference>
<name>A0A8J3EXB2_9ACTN</name>
<protein>
    <recommendedName>
        <fullName evidence="3">Glycosyl transferase family 2</fullName>
    </recommendedName>
</protein>
<dbReference type="InterPro" id="IPR029044">
    <property type="entry name" value="Nucleotide-diphossugar_trans"/>
</dbReference>
<dbReference type="OrthoDB" id="153025at2"/>
<accession>A0A8J3EXB2</accession>
<dbReference type="InterPro" id="IPR050834">
    <property type="entry name" value="Glycosyltransf_2"/>
</dbReference>
<dbReference type="SUPFAM" id="SSF53448">
    <property type="entry name" value="Nucleotide-diphospho-sugar transferases"/>
    <property type="match status" value="1"/>
</dbReference>
<organism evidence="1 2">
    <name type="scientific">Egicoccus halophilus</name>
    <dbReference type="NCBI Taxonomy" id="1670830"/>
    <lineage>
        <taxon>Bacteria</taxon>
        <taxon>Bacillati</taxon>
        <taxon>Actinomycetota</taxon>
        <taxon>Nitriliruptoria</taxon>
        <taxon>Egicoccales</taxon>
        <taxon>Egicoccaceae</taxon>
        <taxon>Egicoccus</taxon>
    </lineage>
</organism>
<reference evidence="1" key="1">
    <citation type="journal article" date="2014" name="Int. J. Syst. Evol. Microbiol.">
        <title>Complete genome sequence of Corynebacterium casei LMG S-19264T (=DSM 44701T), isolated from a smear-ripened cheese.</title>
        <authorList>
            <consortium name="US DOE Joint Genome Institute (JGI-PGF)"/>
            <person name="Walter F."/>
            <person name="Albersmeier A."/>
            <person name="Kalinowski J."/>
            <person name="Ruckert C."/>
        </authorList>
    </citation>
    <scope>NUCLEOTIDE SEQUENCE</scope>
    <source>
        <strain evidence="1">CGMCC 1.14988</strain>
    </source>
</reference>
<dbReference type="PANTHER" id="PTHR43685">
    <property type="entry name" value="GLYCOSYLTRANSFERASE"/>
    <property type="match status" value="1"/>
</dbReference>
<keyword evidence="2" id="KW-1185">Reference proteome</keyword>
<evidence type="ECO:0008006" key="3">
    <source>
        <dbReference type="Google" id="ProtNLM"/>
    </source>
</evidence>
<evidence type="ECO:0000313" key="2">
    <source>
        <dbReference type="Proteomes" id="UP000650511"/>
    </source>
</evidence>
<dbReference type="EMBL" id="BMHA01000004">
    <property type="protein sequence ID" value="GGI05412.1"/>
    <property type="molecule type" value="Genomic_DNA"/>
</dbReference>
<sequence length="330" mass="35944">MPERDGPLHDAPVSVVVIADGTPGLAGSLASVRPQAAAGEVLVVASPHLAPAARADLDGIDGIRVVQAPDARRSDLRNLGLELAAHDLVAFLDGGDLWLPGKVARQLTVMRDTGAAWSFGAGLVFSEGPRLEALLPAPSVEAAVAGLPYRNAVPATGSNLLVERAVLDRLGGFDPTVEGAADWELCIRLAEYGPPAVVVETVVAARWRRWHTERRAVDGLFAAAREIERRHAPRRADRPLDWPDLHRWVCHDALRDGHRSTAVRMGLGALRRRHPGGLELAARSLLPVRRRAPVQHLDRDVTTWLDRRFPRRVVSWPDGVEPLVRRLCRS</sequence>
<proteinExistence type="predicted"/>
<gene>
    <name evidence="1" type="ORF">GCM10011354_13970</name>
</gene>
<dbReference type="PANTHER" id="PTHR43685:SF2">
    <property type="entry name" value="GLYCOSYLTRANSFERASE 2-LIKE DOMAIN-CONTAINING PROTEIN"/>
    <property type="match status" value="1"/>
</dbReference>
<dbReference type="RefSeq" id="WP_130649363.1">
    <property type="nucleotide sequence ID" value="NZ_BMHA01000004.1"/>
</dbReference>
<dbReference type="AlphaFoldDB" id="A0A8J3EXB2"/>